<reference evidence="3" key="1">
    <citation type="journal article" date="2019" name="Int. J. Syst. Evol. Microbiol.">
        <title>The Global Catalogue of Microorganisms (GCM) 10K type strain sequencing project: providing services to taxonomists for standard genome sequencing and annotation.</title>
        <authorList>
            <consortium name="The Broad Institute Genomics Platform"/>
            <consortium name="The Broad Institute Genome Sequencing Center for Infectious Disease"/>
            <person name="Wu L."/>
            <person name="Ma J."/>
        </authorList>
    </citation>
    <scope>NUCLEOTIDE SEQUENCE [LARGE SCALE GENOMIC DNA]</scope>
    <source>
        <strain evidence="3">JCM 18198</strain>
    </source>
</reference>
<comment type="caution">
    <text evidence="2">The sequence shown here is derived from an EMBL/GenBank/DDBJ whole genome shotgun (WGS) entry which is preliminary data.</text>
</comment>
<organism evidence="2 3">
    <name type="scientific">Flavobacterium hankyongi</name>
    <dbReference type="NCBI Taxonomy" id="1176532"/>
    <lineage>
        <taxon>Bacteria</taxon>
        <taxon>Pseudomonadati</taxon>
        <taxon>Bacteroidota</taxon>
        <taxon>Flavobacteriia</taxon>
        <taxon>Flavobacteriales</taxon>
        <taxon>Flavobacteriaceae</taxon>
        <taxon>Flavobacterium</taxon>
    </lineage>
</organism>
<evidence type="ECO:0000256" key="1">
    <source>
        <dbReference type="SAM" id="SignalP"/>
    </source>
</evidence>
<dbReference type="EMBL" id="BAABIP010000020">
    <property type="protein sequence ID" value="GAA4773060.1"/>
    <property type="molecule type" value="Genomic_DNA"/>
</dbReference>
<sequence>MKTTILGMLAVVFTLNIQAQNKNLQTEVKTTVTTIKDSDGEKKLVKSEVTKEVQKVEVEAERPGTKNIPIANTPVEVTNTTTVNHNGVAKVVEVDHSSYYMLDGMKYQLKSEEGGSYTMYTDQNKPSGIMRKTSNNNYIFYNKNKFSVGYFDAEGNFILDTYNNKSDKITTEKFMIQK</sequence>
<evidence type="ECO:0000313" key="2">
    <source>
        <dbReference type="EMBL" id="GAA4773060.1"/>
    </source>
</evidence>
<feature type="chain" id="PRO_5046142822" evidence="1">
    <location>
        <begin position="20"/>
        <end position="178"/>
    </location>
</feature>
<proteinExistence type="predicted"/>
<feature type="signal peptide" evidence="1">
    <location>
        <begin position="1"/>
        <end position="19"/>
    </location>
</feature>
<accession>A0ABP9A3P9</accession>
<evidence type="ECO:0000313" key="3">
    <source>
        <dbReference type="Proteomes" id="UP001500141"/>
    </source>
</evidence>
<dbReference type="RefSeq" id="WP_264542414.1">
    <property type="nucleotide sequence ID" value="NZ_BAABIP010000020.1"/>
</dbReference>
<gene>
    <name evidence="2" type="ORF">GCM10023230_24410</name>
</gene>
<name>A0ABP9A3P9_9FLAO</name>
<keyword evidence="3" id="KW-1185">Reference proteome</keyword>
<dbReference type="Proteomes" id="UP001500141">
    <property type="component" value="Unassembled WGS sequence"/>
</dbReference>
<protein>
    <submittedName>
        <fullName evidence="2">Uncharacterized protein</fullName>
    </submittedName>
</protein>
<keyword evidence="1" id="KW-0732">Signal</keyword>